<dbReference type="STRING" id="530584.SAMN05421630_11497"/>
<proteinExistence type="predicted"/>
<evidence type="ECO:0000313" key="1">
    <source>
        <dbReference type="EMBL" id="SDD91093.1"/>
    </source>
</evidence>
<accession>A0A222VYG2</accession>
<dbReference type="KEGG" id="pmad:BAY61_04025"/>
<dbReference type="Proteomes" id="UP000199494">
    <property type="component" value="Unassembled WGS sequence"/>
</dbReference>
<protein>
    <submittedName>
        <fullName evidence="1">Uncharacterized protein</fullName>
    </submittedName>
</protein>
<reference evidence="1 2" key="1">
    <citation type="submission" date="2016-10" db="EMBL/GenBank/DDBJ databases">
        <authorList>
            <person name="de Groot N.N."/>
        </authorList>
    </citation>
    <scope>NUCLEOTIDE SEQUENCE [LARGE SCALE GENOMIC DNA]</scope>
    <source>
        <strain evidence="1 2">CGMCC 4.5506</strain>
    </source>
</reference>
<dbReference type="EMBL" id="FMZE01000014">
    <property type="protein sequence ID" value="SDD91093.1"/>
    <property type="molecule type" value="Genomic_DNA"/>
</dbReference>
<gene>
    <name evidence="1" type="ORF">SAMN05421630_11497</name>
</gene>
<sequence length="140" mass="13856">MFGALAALILLSGCSTEAGPTAKGPSGDPGPGALMVKLDALTVDVCFRTPEEIPSPDCQKYVTQLASVPGTAKKFAGTEHPGLAEAATELGKGVQSYREGGCDSGGDEKACSGALGDISSALDKVKSGVAELAEASAPAS</sequence>
<keyword evidence="2" id="KW-1185">Reference proteome</keyword>
<dbReference type="AlphaFoldDB" id="A0A222VYG2"/>
<organism evidence="1 2">
    <name type="scientific">Prauserella marina</name>
    <dbReference type="NCBI Taxonomy" id="530584"/>
    <lineage>
        <taxon>Bacteria</taxon>
        <taxon>Bacillati</taxon>
        <taxon>Actinomycetota</taxon>
        <taxon>Actinomycetes</taxon>
        <taxon>Pseudonocardiales</taxon>
        <taxon>Pseudonocardiaceae</taxon>
        <taxon>Prauserella</taxon>
    </lineage>
</organism>
<name>A0A222VYG2_9PSEU</name>
<evidence type="ECO:0000313" key="2">
    <source>
        <dbReference type="Proteomes" id="UP000199494"/>
    </source>
</evidence>
<dbReference type="OrthoDB" id="3636671at2"/>